<gene>
    <name evidence="3" type="ORF">LARV_03248</name>
</gene>
<keyword evidence="4" id="KW-1185">Reference proteome</keyword>
<dbReference type="InterPro" id="IPR036415">
    <property type="entry name" value="Lamin_tail_dom_sf"/>
</dbReference>
<keyword evidence="1" id="KW-0812">Transmembrane</keyword>
<keyword evidence="1" id="KW-1133">Transmembrane helix</keyword>
<evidence type="ECO:0000259" key="2">
    <source>
        <dbReference type="Pfam" id="PF00932"/>
    </source>
</evidence>
<evidence type="ECO:0000313" key="4">
    <source>
        <dbReference type="Proteomes" id="UP000055060"/>
    </source>
</evidence>
<dbReference type="Pfam" id="PF00932">
    <property type="entry name" value="LTD"/>
    <property type="match status" value="1"/>
</dbReference>
<evidence type="ECO:0000313" key="3">
    <source>
        <dbReference type="EMBL" id="GAP15461.1"/>
    </source>
</evidence>
<sequence>MASWKRTLPFLLINVLVSAVTTILVLTIWDHAHSSALPAAQTSTNVAAATQTTPASVAQAPAGDGKITIENVFGVGDYQTEVVEITRDADTDLVLTGWKLRDENGHEYTFPNLTLKKGAIRVYTRSGTDSVIELFWGQKQAVWEAGELVALVDAQGTLQASYRIP</sequence>
<evidence type="ECO:0000256" key="1">
    <source>
        <dbReference type="SAM" id="Phobius"/>
    </source>
</evidence>
<dbReference type="AlphaFoldDB" id="A0A0S7BNP7"/>
<proteinExistence type="predicted"/>
<feature type="transmembrane region" description="Helical" evidence="1">
    <location>
        <begin position="7"/>
        <end position="29"/>
    </location>
</feature>
<dbReference type="STRING" id="360412.LARV_03248"/>
<name>A0A0S7BNP7_9CHLR</name>
<keyword evidence="1" id="KW-0472">Membrane</keyword>
<dbReference type="EMBL" id="DF967972">
    <property type="protein sequence ID" value="GAP15461.1"/>
    <property type="molecule type" value="Genomic_DNA"/>
</dbReference>
<dbReference type="Gene3D" id="2.60.40.1260">
    <property type="entry name" value="Lamin Tail domain"/>
    <property type="match status" value="1"/>
</dbReference>
<feature type="domain" description="LTD" evidence="2">
    <location>
        <begin position="63"/>
        <end position="163"/>
    </location>
</feature>
<dbReference type="RefSeq" id="WP_075074642.1">
    <property type="nucleotide sequence ID" value="NZ_DF967972.1"/>
</dbReference>
<protein>
    <submittedName>
        <fullName evidence="3">Protein containing lamin tail domain</fullName>
    </submittedName>
</protein>
<reference evidence="3" key="1">
    <citation type="submission" date="2015-07" db="EMBL/GenBank/DDBJ databases">
        <title>Draft Genome Sequences of Anaerolinea thermolimosa IMO-1, Bellilinea caldifistulae GOMI-1, Leptolinea tardivitalis YMTK-2, Levilinea saccharolytica KIBI-1,Longilinea arvoryzae KOME-1, Previously Described as Members of the Anaerolineaceae (Chloroflexi).</title>
        <authorList>
            <person name="Sekiguchi Y."/>
            <person name="Ohashi A."/>
            <person name="Matsuura N."/>
            <person name="Tourlousse M.D."/>
        </authorList>
    </citation>
    <scope>NUCLEOTIDE SEQUENCE [LARGE SCALE GENOMIC DNA]</scope>
    <source>
        <strain evidence="3">KOME-1</strain>
    </source>
</reference>
<dbReference type="Proteomes" id="UP000055060">
    <property type="component" value="Unassembled WGS sequence"/>
</dbReference>
<accession>A0A0S7BNP7</accession>
<organism evidence="3">
    <name type="scientific">Longilinea arvoryzae</name>
    <dbReference type="NCBI Taxonomy" id="360412"/>
    <lineage>
        <taxon>Bacteria</taxon>
        <taxon>Bacillati</taxon>
        <taxon>Chloroflexota</taxon>
        <taxon>Anaerolineae</taxon>
        <taxon>Anaerolineales</taxon>
        <taxon>Anaerolineaceae</taxon>
        <taxon>Longilinea</taxon>
    </lineage>
</organism>
<dbReference type="InterPro" id="IPR001322">
    <property type="entry name" value="Lamin_tail_dom"/>
</dbReference>
<dbReference type="SUPFAM" id="SSF74853">
    <property type="entry name" value="Lamin A/C globular tail domain"/>
    <property type="match status" value="1"/>
</dbReference>